<sequence>MLENLEDLEIGKFIVNRKIQEFLGIRDVDVTVIQITVEDLMEFVNKLVELENLGFLSFHYQNFVGDQQILNRLGPVNHGNLNLTGEFARWMVQVPNSTKLLEISHYSQRKKIDLRFVTIESVLERMRVMN</sequence>
<gene>
    <name evidence="1" type="ORF">L5515_009570</name>
</gene>
<accession>A0AAE9FD78</accession>
<evidence type="ECO:0000313" key="2">
    <source>
        <dbReference type="Proteomes" id="UP000829354"/>
    </source>
</evidence>
<organism evidence="1 2">
    <name type="scientific">Caenorhabditis briggsae</name>
    <dbReference type="NCBI Taxonomy" id="6238"/>
    <lineage>
        <taxon>Eukaryota</taxon>
        <taxon>Metazoa</taxon>
        <taxon>Ecdysozoa</taxon>
        <taxon>Nematoda</taxon>
        <taxon>Chromadorea</taxon>
        <taxon>Rhabditida</taxon>
        <taxon>Rhabditina</taxon>
        <taxon>Rhabditomorpha</taxon>
        <taxon>Rhabditoidea</taxon>
        <taxon>Rhabditidae</taxon>
        <taxon>Peloderinae</taxon>
        <taxon>Caenorhabditis</taxon>
    </lineage>
</organism>
<dbReference type="EMBL" id="CP092624">
    <property type="protein sequence ID" value="UMM37969.1"/>
    <property type="molecule type" value="Genomic_DNA"/>
</dbReference>
<reference evidence="1 2" key="1">
    <citation type="submission" date="2022-04" db="EMBL/GenBank/DDBJ databases">
        <title>Chromosome-level reference genomes for two strains of Caenorhabditis briggsae: an improved platform for comparative genomics.</title>
        <authorList>
            <person name="Stevens L."/>
            <person name="Andersen E."/>
        </authorList>
    </citation>
    <scope>NUCLEOTIDE SEQUENCE [LARGE SCALE GENOMIC DNA]</scope>
    <source>
        <strain evidence="1">VX34</strain>
        <tissue evidence="1">Whole-organism</tissue>
    </source>
</reference>
<name>A0AAE9FD78_CAEBR</name>
<proteinExistence type="predicted"/>
<dbReference type="AlphaFoldDB" id="A0AAE9FD78"/>
<evidence type="ECO:0000313" key="1">
    <source>
        <dbReference type="EMBL" id="UMM37969.1"/>
    </source>
</evidence>
<protein>
    <recommendedName>
        <fullName evidence="3">DUF38 domain-containing protein</fullName>
    </recommendedName>
</protein>
<keyword evidence="2" id="KW-1185">Reference proteome</keyword>
<evidence type="ECO:0008006" key="3">
    <source>
        <dbReference type="Google" id="ProtNLM"/>
    </source>
</evidence>
<dbReference type="Proteomes" id="UP000829354">
    <property type="component" value="Chromosome V"/>
</dbReference>